<evidence type="ECO:0000256" key="7">
    <source>
        <dbReference type="ARBA" id="ARBA00022927"/>
    </source>
</evidence>
<evidence type="ECO:0000259" key="12">
    <source>
        <dbReference type="PROSITE" id="PS52015"/>
    </source>
</evidence>
<comment type="function">
    <text evidence="10">Interacts with outer membrane receptor proteins that carry out high-affinity binding and energy dependent uptake into the periplasmic space of specific substrates. It could act to transduce energy from the cytoplasmic membrane to specific energy-requiring processes in the outer membrane, resulting in the release into the periplasm of ligands bound by these outer membrane proteins.</text>
</comment>
<dbReference type="GO" id="GO:0055085">
    <property type="term" value="P:transmembrane transport"/>
    <property type="evidence" value="ECO:0007669"/>
    <property type="project" value="InterPro"/>
</dbReference>
<dbReference type="EMBL" id="VNHN01000041">
    <property type="protein sequence ID" value="TYP03101.1"/>
    <property type="molecule type" value="Genomic_DNA"/>
</dbReference>
<feature type="compositionally biased region" description="Basic and acidic residues" evidence="11">
    <location>
        <begin position="111"/>
        <end position="134"/>
    </location>
</feature>
<dbReference type="Gene3D" id="3.30.1150.10">
    <property type="match status" value="1"/>
</dbReference>
<feature type="region of interest" description="Disordered" evidence="11">
    <location>
        <begin position="111"/>
        <end position="181"/>
    </location>
</feature>
<dbReference type="InterPro" id="IPR037682">
    <property type="entry name" value="TonB_C"/>
</dbReference>
<proteinExistence type="inferred from homology"/>
<dbReference type="GO" id="GO:0030288">
    <property type="term" value="C:outer membrane-bounded periplasmic space"/>
    <property type="evidence" value="ECO:0007669"/>
    <property type="project" value="InterPro"/>
</dbReference>
<evidence type="ECO:0000313" key="16">
    <source>
        <dbReference type="Proteomes" id="UP000324170"/>
    </source>
</evidence>
<dbReference type="AlphaFoldDB" id="A0A068R0N6"/>
<keyword evidence="16" id="KW-1185">Reference proteome</keyword>
<comment type="similarity">
    <text evidence="2 10">Belongs to the TonB family.</text>
</comment>
<dbReference type="PANTHER" id="PTHR33446">
    <property type="entry name" value="PROTEIN TONB-RELATED"/>
    <property type="match status" value="1"/>
</dbReference>
<feature type="transmembrane region" description="Helical" evidence="10">
    <location>
        <begin position="22"/>
        <end position="40"/>
    </location>
</feature>
<dbReference type="RefSeq" id="WP_045973249.1">
    <property type="nucleotide sequence ID" value="NZ_CAWMED010000001.1"/>
</dbReference>
<evidence type="ECO:0000256" key="4">
    <source>
        <dbReference type="ARBA" id="ARBA00022475"/>
    </source>
</evidence>
<feature type="compositionally biased region" description="Polar residues" evidence="11">
    <location>
        <begin position="153"/>
        <end position="181"/>
    </location>
</feature>
<keyword evidence="7 10" id="KW-0653">Protein transport</keyword>
<dbReference type="NCBIfam" id="TIGR01352">
    <property type="entry name" value="tonB_Cterm"/>
    <property type="match status" value="1"/>
</dbReference>
<evidence type="ECO:0000256" key="1">
    <source>
        <dbReference type="ARBA" id="ARBA00004383"/>
    </source>
</evidence>
<name>A0A068R0N6_9GAMM</name>
<keyword evidence="3 10" id="KW-0813">Transport</keyword>
<dbReference type="Proteomes" id="UP000324170">
    <property type="component" value="Unassembled WGS sequence"/>
</dbReference>
<evidence type="ECO:0000313" key="15">
    <source>
        <dbReference type="Proteomes" id="UP000032721"/>
    </source>
</evidence>
<dbReference type="GO" id="GO:0031992">
    <property type="term" value="F:energy transducer activity"/>
    <property type="evidence" value="ECO:0007669"/>
    <property type="project" value="InterPro"/>
</dbReference>
<keyword evidence="5 10" id="KW-0997">Cell inner membrane</keyword>
<keyword evidence="4 10" id="KW-1003">Cell membrane</keyword>
<keyword evidence="6 10" id="KW-0812">Transmembrane</keyword>
<keyword evidence="8 10" id="KW-1133">Transmembrane helix</keyword>
<reference evidence="14 16" key="2">
    <citation type="submission" date="2019-07" db="EMBL/GenBank/DDBJ databases">
        <title>Genomic Encyclopedia of Type Strains, Phase I: the one thousand microbial genomes (KMG-I) project.</title>
        <authorList>
            <person name="Kyrpides N."/>
        </authorList>
    </citation>
    <scope>NUCLEOTIDE SEQUENCE [LARGE SCALE GENOMIC DNA]</scope>
    <source>
        <strain evidence="14 16">DSM 17909</strain>
    </source>
</reference>
<dbReference type="InterPro" id="IPR003538">
    <property type="entry name" value="TonB"/>
</dbReference>
<evidence type="ECO:0000256" key="5">
    <source>
        <dbReference type="ARBA" id="ARBA00022519"/>
    </source>
</evidence>
<dbReference type="GO" id="GO:0015031">
    <property type="term" value="P:protein transport"/>
    <property type="evidence" value="ECO:0007669"/>
    <property type="project" value="UniProtKB-UniRule"/>
</dbReference>
<reference evidence="13 15" key="1">
    <citation type="submission" date="2013-07" db="EMBL/GenBank/DDBJ databases">
        <authorList>
            <person name="Genoscope - CEA"/>
        </authorList>
    </citation>
    <scope>NUCLEOTIDE SEQUENCE [LARGE SCALE GENOMIC DNA]</scope>
    <source>
        <strain evidence="13">FRM16</strain>
        <strain evidence="15">FRM16 / DSM 17909</strain>
    </source>
</reference>
<evidence type="ECO:0000256" key="10">
    <source>
        <dbReference type="RuleBase" id="RU362123"/>
    </source>
</evidence>
<comment type="subcellular location">
    <subcellularLocation>
        <location evidence="1 10">Cell inner membrane</location>
        <topology evidence="1 10">Single-pass membrane protein</topology>
        <orientation evidence="1 10">Periplasmic side</orientation>
    </subcellularLocation>
</comment>
<dbReference type="EMBL" id="FO704550">
    <property type="protein sequence ID" value="CDG19655.1"/>
    <property type="molecule type" value="Genomic_DNA"/>
</dbReference>
<evidence type="ECO:0000313" key="14">
    <source>
        <dbReference type="EMBL" id="TYP03101.1"/>
    </source>
</evidence>
<dbReference type="GO" id="GO:0098797">
    <property type="term" value="C:plasma membrane protein complex"/>
    <property type="evidence" value="ECO:0007669"/>
    <property type="project" value="TreeGrafter"/>
</dbReference>
<gene>
    <name evidence="14" type="ORF">LY16_02425</name>
    <name evidence="13" type="ORF">XDD1_3970</name>
</gene>
<dbReference type="SUPFAM" id="SSF74653">
    <property type="entry name" value="TolA/TonB C-terminal domain"/>
    <property type="match status" value="1"/>
</dbReference>
<keyword evidence="10" id="KW-0735">Signal-anchor</keyword>
<keyword evidence="9 10" id="KW-0472">Membrane</keyword>
<evidence type="ECO:0000256" key="9">
    <source>
        <dbReference type="ARBA" id="ARBA00023136"/>
    </source>
</evidence>
<dbReference type="PRINTS" id="PR01374">
    <property type="entry name" value="TONBPROTEIN"/>
</dbReference>
<organism evidence="13 15">
    <name type="scientific">Xenorhabdus doucetiae</name>
    <dbReference type="NCBI Taxonomy" id="351671"/>
    <lineage>
        <taxon>Bacteria</taxon>
        <taxon>Pseudomonadati</taxon>
        <taxon>Pseudomonadota</taxon>
        <taxon>Gammaproteobacteria</taxon>
        <taxon>Enterobacterales</taxon>
        <taxon>Morganellaceae</taxon>
        <taxon>Xenorhabdus</taxon>
    </lineage>
</organism>
<dbReference type="GO" id="GO:0015891">
    <property type="term" value="P:siderophore transport"/>
    <property type="evidence" value="ECO:0007669"/>
    <property type="project" value="InterPro"/>
</dbReference>
<dbReference type="InterPro" id="IPR051045">
    <property type="entry name" value="TonB-dependent_transducer"/>
</dbReference>
<dbReference type="InterPro" id="IPR006260">
    <property type="entry name" value="TonB/TolA_C"/>
</dbReference>
<protein>
    <recommendedName>
        <fullName evidence="10">Protein TonB</fullName>
    </recommendedName>
</protein>
<dbReference type="KEGG" id="xdo:XDD1_3970"/>
<evidence type="ECO:0000256" key="8">
    <source>
        <dbReference type="ARBA" id="ARBA00022989"/>
    </source>
</evidence>
<accession>A0A068R0N6</accession>
<dbReference type="STRING" id="351671.XDD1_3970"/>
<dbReference type="HOGENOM" id="CLU_076333_5_0_6"/>
<evidence type="ECO:0000256" key="3">
    <source>
        <dbReference type="ARBA" id="ARBA00022448"/>
    </source>
</evidence>
<evidence type="ECO:0000256" key="6">
    <source>
        <dbReference type="ARBA" id="ARBA00022692"/>
    </source>
</evidence>
<dbReference type="PANTHER" id="PTHR33446:SF2">
    <property type="entry name" value="PROTEIN TONB"/>
    <property type="match status" value="1"/>
</dbReference>
<dbReference type="OrthoDB" id="9115347at2"/>
<dbReference type="Pfam" id="PF03544">
    <property type="entry name" value="TonB_C"/>
    <property type="match status" value="1"/>
</dbReference>
<evidence type="ECO:0000256" key="2">
    <source>
        <dbReference type="ARBA" id="ARBA00006555"/>
    </source>
</evidence>
<evidence type="ECO:0000256" key="11">
    <source>
        <dbReference type="SAM" id="MobiDB-lite"/>
    </source>
</evidence>
<evidence type="ECO:0000313" key="13">
    <source>
        <dbReference type="EMBL" id="CDG19655.1"/>
    </source>
</evidence>
<dbReference type="Proteomes" id="UP000032721">
    <property type="component" value="Chromosome"/>
</dbReference>
<sequence length="269" mass="29234">MTHTAILDNPEAVSPWMPPKGLLVGILIAISLHISLIWLFNRHDSYDDTAHHIDNNTAATGLSITMVAAPAWENEPEPVAPPSPLLTAPESPAKPEIALDKAVYPDIKVEKPQEAKKRQKQQKEKPPTVAEKKTTPSAQVQQENQTEQETHGSDQINSAGSMSRAATSQPLVGQGNSETDNYQARLRQEIERHKRYPRKAKRMKQQGTVTVNFTLSDDGTLTAARVVNSSGNDALDNAALEAVGRASSVGAKPADISPDVTLQLDFKLD</sequence>
<feature type="domain" description="TonB C-terminal" evidence="12">
    <location>
        <begin position="181"/>
        <end position="269"/>
    </location>
</feature>
<dbReference type="PROSITE" id="PS52015">
    <property type="entry name" value="TONB_CTD"/>
    <property type="match status" value="1"/>
</dbReference>